<keyword evidence="6" id="KW-0862">Zinc</keyword>
<gene>
    <name evidence="13" type="primary">ZNF345_1</name>
    <name evidence="13" type="ORF">Bhyg_15878</name>
</gene>
<organism evidence="13 14">
    <name type="scientific">Pseudolycoriella hygida</name>
    <dbReference type="NCBI Taxonomy" id="35572"/>
    <lineage>
        <taxon>Eukaryota</taxon>
        <taxon>Metazoa</taxon>
        <taxon>Ecdysozoa</taxon>
        <taxon>Arthropoda</taxon>
        <taxon>Hexapoda</taxon>
        <taxon>Insecta</taxon>
        <taxon>Pterygota</taxon>
        <taxon>Neoptera</taxon>
        <taxon>Endopterygota</taxon>
        <taxon>Diptera</taxon>
        <taxon>Nematocera</taxon>
        <taxon>Sciaroidea</taxon>
        <taxon>Sciaridae</taxon>
        <taxon>Pseudolycoriella</taxon>
    </lineage>
</organism>
<dbReference type="SUPFAM" id="SSF57716">
    <property type="entry name" value="Glucocorticoid receptor-like (DNA-binding domain)"/>
    <property type="match status" value="1"/>
</dbReference>
<evidence type="ECO:0000256" key="11">
    <source>
        <dbReference type="PROSITE-ProRule" id="PRU00042"/>
    </source>
</evidence>
<dbReference type="EMBL" id="WJQU01002200">
    <property type="protein sequence ID" value="KAJ6633123.1"/>
    <property type="molecule type" value="Genomic_DNA"/>
</dbReference>
<dbReference type="FunFam" id="3.30.160.60:FF:000446">
    <property type="entry name" value="Zinc finger protein"/>
    <property type="match status" value="1"/>
</dbReference>
<evidence type="ECO:0000256" key="9">
    <source>
        <dbReference type="ARBA" id="ARBA00023163"/>
    </source>
</evidence>
<dbReference type="PROSITE" id="PS00028">
    <property type="entry name" value="ZINC_FINGER_C2H2_1"/>
    <property type="match status" value="12"/>
</dbReference>
<feature type="domain" description="C2H2-type" evidence="12">
    <location>
        <begin position="461"/>
        <end position="487"/>
    </location>
</feature>
<evidence type="ECO:0000256" key="4">
    <source>
        <dbReference type="ARBA" id="ARBA00022737"/>
    </source>
</evidence>
<feature type="domain" description="C2H2-type" evidence="12">
    <location>
        <begin position="488"/>
        <end position="515"/>
    </location>
</feature>
<dbReference type="FunFam" id="3.30.160.60:FF:000065">
    <property type="entry name" value="B-cell CLL/lymphoma 6, member B"/>
    <property type="match status" value="1"/>
</dbReference>
<proteinExistence type="inferred from homology"/>
<keyword evidence="7" id="KW-0805">Transcription regulation</keyword>
<feature type="domain" description="C2H2-type" evidence="12">
    <location>
        <begin position="516"/>
        <end position="539"/>
    </location>
</feature>
<feature type="domain" description="C2H2-type" evidence="12">
    <location>
        <begin position="161"/>
        <end position="188"/>
    </location>
</feature>
<dbReference type="FunFam" id="3.30.160.60:FF:001498">
    <property type="entry name" value="Zinc finger protein 404"/>
    <property type="match status" value="1"/>
</dbReference>
<dbReference type="FunFam" id="3.30.160.60:FF:000557">
    <property type="entry name" value="zinc finger and SCAN domain-containing protein 29"/>
    <property type="match status" value="1"/>
</dbReference>
<dbReference type="OrthoDB" id="40579at2759"/>
<dbReference type="FunFam" id="3.30.160.60:FF:000325">
    <property type="entry name" value="ZFP90 zinc finger protein"/>
    <property type="match status" value="1"/>
</dbReference>
<keyword evidence="4" id="KW-0677">Repeat</keyword>
<feature type="domain" description="C2H2-type" evidence="12">
    <location>
        <begin position="338"/>
        <end position="365"/>
    </location>
</feature>
<dbReference type="PROSITE" id="PS50157">
    <property type="entry name" value="ZINC_FINGER_C2H2_2"/>
    <property type="match status" value="13"/>
</dbReference>
<evidence type="ECO:0000256" key="7">
    <source>
        <dbReference type="ARBA" id="ARBA00023015"/>
    </source>
</evidence>
<evidence type="ECO:0000313" key="14">
    <source>
        <dbReference type="Proteomes" id="UP001151699"/>
    </source>
</evidence>
<evidence type="ECO:0000256" key="2">
    <source>
        <dbReference type="ARBA" id="ARBA00006991"/>
    </source>
</evidence>
<keyword evidence="9" id="KW-0804">Transcription</keyword>
<dbReference type="AlphaFoldDB" id="A0A9Q0MMZ8"/>
<dbReference type="SMART" id="SM00355">
    <property type="entry name" value="ZnF_C2H2"/>
    <property type="match status" value="13"/>
</dbReference>
<feature type="non-terminal residue" evidence="13">
    <location>
        <position position="1"/>
    </location>
</feature>
<evidence type="ECO:0000256" key="5">
    <source>
        <dbReference type="ARBA" id="ARBA00022771"/>
    </source>
</evidence>
<evidence type="ECO:0000313" key="13">
    <source>
        <dbReference type="EMBL" id="KAJ6633123.1"/>
    </source>
</evidence>
<comment type="similarity">
    <text evidence="2">Belongs to the krueppel C2H2-type zinc-finger protein family.</text>
</comment>
<feature type="domain" description="C2H2-type" evidence="12">
    <location>
        <begin position="251"/>
        <end position="278"/>
    </location>
</feature>
<dbReference type="Gene3D" id="3.30.160.60">
    <property type="entry name" value="Classic Zinc Finger"/>
    <property type="match status" value="11"/>
</dbReference>
<feature type="domain" description="C2H2-type" evidence="12">
    <location>
        <begin position="279"/>
        <end position="306"/>
    </location>
</feature>
<comment type="subcellular location">
    <subcellularLocation>
        <location evidence="1">Nucleus</location>
    </subcellularLocation>
</comment>
<dbReference type="Proteomes" id="UP001151699">
    <property type="component" value="Unassembled WGS sequence"/>
</dbReference>
<keyword evidence="8" id="KW-0238">DNA-binding</keyword>
<evidence type="ECO:0000256" key="3">
    <source>
        <dbReference type="ARBA" id="ARBA00022723"/>
    </source>
</evidence>
<feature type="domain" description="C2H2-type" evidence="12">
    <location>
        <begin position="394"/>
        <end position="421"/>
    </location>
</feature>
<dbReference type="InterPro" id="IPR050826">
    <property type="entry name" value="Krueppel_C2H2_ZnFinger"/>
</dbReference>
<dbReference type="FunFam" id="3.30.160.60:FF:000417">
    <property type="entry name" value="Zinc finger protein"/>
    <property type="match status" value="1"/>
</dbReference>
<sequence>MIMTFVPIQLSHDDCLPSKICTQCAAHVSRAVTVKQQIETAEATLRSFIAVGYLDVKMQPEEELDNFVDKPFDHCSDDNDSVAHDIEFVGKSNPVDENDKLMQPSSSNENFLKNENDNEVIAEECDSKSAKVNDSMNISIKNKSDEAKVKKRSKDKPSSPWICEICDKEFSDVRRFNRHKKIHDDEKQFRCPTCNKGFNERADLNRHIDRHIKSQDVAIEENFDCPECHMSFKVQSDLRIHQSVHRSDGKIVCGECNKEFTTKIQLKRHVRTHFVDKPHKCAVCMKGFPEMGSLTRHFRKHTGEVREKKFECLTCGKRYYDSHSLGVHKRKHSGEKPWKCNTCDKSFIDLRLLNSHKKIHMDYKPHACQYCDKRFTHQSTLTTHMRTHTNEKPYVCSFCGKCFIQSSNLSLHIRVHTGEKPYKCTTCQRCFASSSTLTMHHRVHSGIFYRINLETNDRHPYNCSVCNKSFARHDLSAHMRTHTGEKPFVCGTCNKSFCTSGQLYQHLRIHSGEKPYVCDRCNKACSTSTYLKKHKKNCHQIPAANPTIQEEYIQITTLPTSQEDPNMPDSSSLILTEVAENSETFYVRIDGNQMIHEIIDPTINDHTLVNLNQTGDVQILNEIIPVGQNELSDNMRMHIDDKHMFQSIDPNCMRIDVDRMEDATATIQNQQFFLTSDCVVSK</sequence>
<dbReference type="Pfam" id="PF00096">
    <property type="entry name" value="zf-C2H2"/>
    <property type="match status" value="9"/>
</dbReference>
<accession>A0A9Q0MMZ8</accession>
<dbReference type="GO" id="GO:0005634">
    <property type="term" value="C:nucleus"/>
    <property type="evidence" value="ECO:0007669"/>
    <property type="project" value="UniProtKB-SubCell"/>
</dbReference>
<dbReference type="PANTHER" id="PTHR24377">
    <property type="entry name" value="IP01015P-RELATED"/>
    <property type="match status" value="1"/>
</dbReference>
<dbReference type="InterPro" id="IPR013087">
    <property type="entry name" value="Znf_C2H2_type"/>
</dbReference>
<dbReference type="FunFam" id="3.30.160.60:FF:000151">
    <property type="entry name" value="Zinc finger and SCAN domain-containing 21"/>
    <property type="match status" value="1"/>
</dbReference>
<feature type="domain" description="C2H2-type" evidence="12">
    <location>
        <begin position="422"/>
        <end position="446"/>
    </location>
</feature>
<keyword evidence="10" id="KW-0539">Nucleus</keyword>
<feature type="domain" description="C2H2-type" evidence="12">
    <location>
        <begin position="223"/>
        <end position="250"/>
    </location>
</feature>
<evidence type="ECO:0000259" key="12">
    <source>
        <dbReference type="PROSITE" id="PS50157"/>
    </source>
</evidence>
<name>A0A9Q0MMZ8_9DIPT</name>
<dbReference type="GO" id="GO:0008270">
    <property type="term" value="F:zinc ion binding"/>
    <property type="evidence" value="ECO:0007669"/>
    <property type="project" value="UniProtKB-KW"/>
</dbReference>
<dbReference type="InterPro" id="IPR036236">
    <property type="entry name" value="Znf_C2H2_sf"/>
</dbReference>
<dbReference type="FunFam" id="3.30.160.60:FF:000621">
    <property type="entry name" value="FLT3-interacting zinc finger 1"/>
    <property type="match status" value="1"/>
</dbReference>
<feature type="domain" description="C2H2-type" evidence="12">
    <location>
        <begin position="189"/>
        <end position="216"/>
    </location>
</feature>
<dbReference type="SUPFAM" id="SSF57667">
    <property type="entry name" value="beta-beta-alpha zinc fingers"/>
    <property type="match status" value="7"/>
</dbReference>
<evidence type="ECO:0000256" key="8">
    <source>
        <dbReference type="ARBA" id="ARBA00023125"/>
    </source>
</evidence>
<keyword evidence="5 11" id="KW-0863">Zinc-finger</keyword>
<comment type="caution">
    <text evidence="13">The sequence shown here is derived from an EMBL/GenBank/DDBJ whole genome shotgun (WGS) entry which is preliminary data.</text>
</comment>
<reference evidence="13" key="1">
    <citation type="submission" date="2022-07" db="EMBL/GenBank/DDBJ databases">
        <authorList>
            <person name="Trinca V."/>
            <person name="Uliana J.V.C."/>
            <person name="Torres T.T."/>
            <person name="Ward R.J."/>
            <person name="Monesi N."/>
        </authorList>
    </citation>
    <scope>NUCLEOTIDE SEQUENCE</scope>
    <source>
        <strain evidence="13">HSMRA1968</strain>
        <tissue evidence="13">Whole embryos</tissue>
    </source>
</reference>
<keyword evidence="14" id="KW-1185">Reference proteome</keyword>
<evidence type="ECO:0000256" key="1">
    <source>
        <dbReference type="ARBA" id="ARBA00004123"/>
    </source>
</evidence>
<evidence type="ECO:0000256" key="10">
    <source>
        <dbReference type="ARBA" id="ARBA00023242"/>
    </source>
</evidence>
<protein>
    <submittedName>
        <fullName evidence="13">Zinc finger protein</fullName>
    </submittedName>
</protein>
<feature type="domain" description="C2H2-type" evidence="12">
    <location>
        <begin position="366"/>
        <end position="393"/>
    </location>
</feature>
<feature type="domain" description="C2H2-type" evidence="12">
    <location>
        <begin position="310"/>
        <end position="337"/>
    </location>
</feature>
<dbReference type="GO" id="GO:0003677">
    <property type="term" value="F:DNA binding"/>
    <property type="evidence" value="ECO:0007669"/>
    <property type="project" value="UniProtKB-KW"/>
</dbReference>
<evidence type="ECO:0000256" key="6">
    <source>
        <dbReference type="ARBA" id="ARBA00022833"/>
    </source>
</evidence>
<keyword evidence="3" id="KW-0479">Metal-binding</keyword>